<proteinExistence type="predicted"/>
<dbReference type="eggNOG" id="KOG1133">
    <property type="taxonomic scope" value="Eukaryota"/>
</dbReference>
<name>B9RQN4_RICCO</name>
<dbReference type="Proteomes" id="UP000008311">
    <property type="component" value="Unassembled WGS sequence"/>
</dbReference>
<reference evidence="2" key="1">
    <citation type="journal article" date="2010" name="Nat. Biotechnol.">
        <title>Draft genome sequence of the oilseed species Ricinus communis.</title>
        <authorList>
            <person name="Chan A.P."/>
            <person name="Crabtree J."/>
            <person name="Zhao Q."/>
            <person name="Lorenzi H."/>
            <person name="Orvis J."/>
            <person name="Puiu D."/>
            <person name="Melake-Berhan A."/>
            <person name="Jones K.M."/>
            <person name="Redman J."/>
            <person name="Chen G."/>
            <person name="Cahoon E.B."/>
            <person name="Gedil M."/>
            <person name="Stanke M."/>
            <person name="Haas B.J."/>
            <person name="Wortman J.R."/>
            <person name="Fraser-Liggett C.M."/>
            <person name="Ravel J."/>
            <person name="Rabinowicz P.D."/>
        </authorList>
    </citation>
    <scope>NUCLEOTIDE SEQUENCE [LARGE SCALE GENOMIC DNA]</scope>
    <source>
        <strain evidence="2">cv. Hale</strain>
    </source>
</reference>
<dbReference type="EMBL" id="EQ973801">
    <property type="protein sequence ID" value="EEF46473.1"/>
    <property type="molecule type" value="Genomic_DNA"/>
</dbReference>
<evidence type="ECO:0008006" key="3">
    <source>
        <dbReference type="Google" id="ProtNLM"/>
    </source>
</evidence>
<evidence type="ECO:0000313" key="1">
    <source>
        <dbReference type="EMBL" id="EEF46473.1"/>
    </source>
</evidence>
<evidence type="ECO:0000313" key="2">
    <source>
        <dbReference type="Proteomes" id="UP000008311"/>
    </source>
</evidence>
<protein>
    <recommendedName>
        <fullName evidence="3">ATP-dependent helicase C-terminal domain-containing protein</fullName>
    </recommendedName>
</protein>
<gene>
    <name evidence="1" type="ORF">RCOM_1494470</name>
</gene>
<accession>B9RQN4</accession>
<keyword evidence="2" id="KW-1185">Reference proteome</keyword>
<dbReference type="InterPro" id="IPR027417">
    <property type="entry name" value="P-loop_NTPase"/>
</dbReference>
<dbReference type="InterPro" id="IPR045028">
    <property type="entry name" value="DinG/Rad3-like"/>
</dbReference>
<dbReference type="STRING" id="3988.B9RQN4"/>
<dbReference type="PANTHER" id="PTHR11472:SF41">
    <property type="entry name" value="ATP-DEPENDENT DNA HELICASE DDX11-RELATED"/>
    <property type="match status" value="1"/>
</dbReference>
<dbReference type="AlphaFoldDB" id="B9RQN4"/>
<dbReference type="Gene3D" id="3.40.50.300">
    <property type="entry name" value="P-loop containing nucleotide triphosphate hydrolases"/>
    <property type="match status" value="1"/>
</dbReference>
<sequence length="282" mass="31798">MVLTRAFLQTLHSEKDLDHENICQVEEKAVEVKTAFDTSMAINDFLFSLNIDNINLVKLLEYIKDNNIIHKVTGYGEKVASLQKESVPIDNGEYGEEWSTLFSFQALVDMLVSLTNNDGDGRIIISKSRLTCSGRGGGFLKYVMLTGEKMFSEIVHEAHAIVLAGGTLQPMEETRERLFPWLPPRQLHFFSCSHIVPPESILPIVVSRGPSGQSFDFSYSCRSSSNMIEELGLLLCNLVAIVPKGIVVFFSSFEYKGKVYDAWKTSDILERIKKKKTYLQRA</sequence>
<organism evidence="1 2">
    <name type="scientific">Ricinus communis</name>
    <name type="common">Castor bean</name>
    <dbReference type="NCBI Taxonomy" id="3988"/>
    <lineage>
        <taxon>Eukaryota</taxon>
        <taxon>Viridiplantae</taxon>
        <taxon>Streptophyta</taxon>
        <taxon>Embryophyta</taxon>
        <taxon>Tracheophyta</taxon>
        <taxon>Spermatophyta</taxon>
        <taxon>Magnoliopsida</taxon>
        <taxon>eudicotyledons</taxon>
        <taxon>Gunneridae</taxon>
        <taxon>Pentapetalae</taxon>
        <taxon>rosids</taxon>
        <taxon>fabids</taxon>
        <taxon>Malpighiales</taxon>
        <taxon>Euphorbiaceae</taxon>
        <taxon>Acalyphoideae</taxon>
        <taxon>Acalypheae</taxon>
        <taxon>Ricinus</taxon>
    </lineage>
</organism>
<dbReference type="InParanoid" id="B9RQN4"/>
<dbReference type="PANTHER" id="PTHR11472">
    <property type="entry name" value="DNA REPAIR DEAD HELICASE RAD3/XP-D SUBFAMILY MEMBER"/>
    <property type="match status" value="1"/>
</dbReference>